<gene>
    <name evidence="3" type="ORF">FCC1311_075202</name>
</gene>
<feature type="region of interest" description="Disordered" evidence="1">
    <location>
        <begin position="352"/>
        <end position="398"/>
    </location>
</feature>
<sequence length="593" mass="64909">MRHAPEQGSSGDAPADERLQWMFNDGREVPHLDRQPHEDGSVSPRSAAETQGLTASSVDALMSMANQMGLNNSRKRKINAEQLFEQQQLFQLAKQMALQLQQQQQQQQQQKQHQQQHHQQGAACDGRDNMMTPPALIRLSTPTSPPQSVHGSPSVPNSTGAPSTPGDHLCEHPGCDRVVGNAGLVCIRHAAGRRCDMPGCFKSAQGRTTRCKAHGGGRRCSVAGCSKSAQGSTDLCKAHGGGKRCKLPGCTKAARGSTDYCIAHGGGRRCAKENCDKSAVGSTNFCVKHGGGRRCTVGGCGKSARGGSPFCAKHGTQHRKLLAASTMAHQQQPQQQMQMQHAPVMTSRLPVASAPSNPIIRPTPSRAVQTAPEARAVNPAPSPSTSSPSHPLFAASNTKSSKPLMLNSSFVSMNLLQQQQQRRQEQEEKEEENKRFEEEQRRREQQEQRIRDILLMNLQSGSLRSMDRFASQEREQPSRSSSVPSLPTAQPAYIHQQRFNVQSQSNSPQPQQQQQQPINAQAILDALRARASAPGTPPLQQPQHSQNHGLADFAALQEQLAKLQAIQQFQSQEQYRAKSPKLSEYMSHRQPHH</sequence>
<feature type="region of interest" description="Disordered" evidence="1">
    <location>
        <begin position="417"/>
        <end position="443"/>
    </location>
</feature>
<feature type="region of interest" description="Disordered" evidence="1">
    <location>
        <begin position="467"/>
        <end position="487"/>
    </location>
</feature>
<reference evidence="3 4" key="1">
    <citation type="submission" date="2017-12" db="EMBL/GenBank/DDBJ databases">
        <title>Sequencing, de novo assembly and annotation of complete genome of a new Thraustochytrid species, strain FCC1311.</title>
        <authorList>
            <person name="Sedici K."/>
            <person name="Godart F."/>
            <person name="Aiese Cigliano R."/>
            <person name="Sanseverino W."/>
            <person name="Barakat M."/>
            <person name="Ortet P."/>
            <person name="Marechal E."/>
            <person name="Cagnac O."/>
            <person name="Amato A."/>
        </authorList>
    </citation>
    <scope>NUCLEOTIDE SEQUENCE [LARGE SCALE GENOMIC DNA]</scope>
</reference>
<feature type="compositionally biased region" description="Basic and acidic residues" evidence="1">
    <location>
        <begin position="422"/>
        <end position="443"/>
    </location>
</feature>
<keyword evidence="4" id="KW-1185">Reference proteome</keyword>
<feature type="compositionally biased region" description="Basic and acidic residues" evidence="1">
    <location>
        <begin position="15"/>
        <end position="40"/>
    </location>
</feature>
<protein>
    <submittedName>
        <fullName evidence="3">Zinc finger protein 143</fullName>
    </submittedName>
</protein>
<feature type="compositionally biased region" description="Basic and acidic residues" evidence="1">
    <location>
        <begin position="467"/>
        <end position="477"/>
    </location>
</feature>
<dbReference type="Proteomes" id="UP000241890">
    <property type="component" value="Unassembled WGS sequence"/>
</dbReference>
<feature type="compositionally biased region" description="Low complexity" evidence="1">
    <location>
        <begin position="109"/>
        <end position="120"/>
    </location>
</feature>
<proteinExistence type="predicted"/>
<dbReference type="PANTHER" id="PTHR31827">
    <property type="entry name" value="EMB|CAB89363.1"/>
    <property type="match status" value="1"/>
</dbReference>
<dbReference type="EMBL" id="BEYU01000095">
    <property type="protein sequence ID" value="GBG31297.1"/>
    <property type="molecule type" value="Genomic_DNA"/>
</dbReference>
<dbReference type="InterPro" id="IPR056866">
    <property type="entry name" value="Znf_WRKY19"/>
</dbReference>
<feature type="region of interest" description="Disordered" evidence="1">
    <location>
        <begin position="571"/>
        <end position="593"/>
    </location>
</feature>
<dbReference type="InParanoid" id="A0A2R5GK92"/>
<evidence type="ECO:0000259" key="2">
    <source>
        <dbReference type="Pfam" id="PF24906"/>
    </source>
</evidence>
<feature type="domain" description="WRKY19-like zinc finger" evidence="2">
    <location>
        <begin position="242"/>
        <end position="266"/>
    </location>
</feature>
<evidence type="ECO:0000313" key="3">
    <source>
        <dbReference type="EMBL" id="GBG31297.1"/>
    </source>
</evidence>
<evidence type="ECO:0000313" key="4">
    <source>
        <dbReference type="Proteomes" id="UP000241890"/>
    </source>
</evidence>
<evidence type="ECO:0000256" key="1">
    <source>
        <dbReference type="SAM" id="MobiDB-lite"/>
    </source>
</evidence>
<feature type="domain" description="WRKY19-like zinc finger" evidence="2">
    <location>
        <begin position="267"/>
        <end position="291"/>
    </location>
</feature>
<feature type="domain" description="WRKY19-like zinc finger" evidence="2">
    <location>
        <begin position="217"/>
        <end position="241"/>
    </location>
</feature>
<dbReference type="OrthoDB" id="77038at2759"/>
<dbReference type="Pfam" id="PF24906">
    <property type="entry name" value="Zf_WRKY19"/>
    <property type="match status" value="4"/>
</dbReference>
<dbReference type="AlphaFoldDB" id="A0A2R5GK92"/>
<name>A0A2R5GK92_9STRA</name>
<feature type="domain" description="WRKY19-like zinc finger" evidence="2">
    <location>
        <begin position="192"/>
        <end position="216"/>
    </location>
</feature>
<feature type="region of interest" description="Disordered" evidence="1">
    <location>
        <begin position="109"/>
        <end position="165"/>
    </location>
</feature>
<dbReference type="PANTHER" id="PTHR31827:SF1">
    <property type="entry name" value="EMB|CAB89363.1"/>
    <property type="match status" value="1"/>
</dbReference>
<feature type="compositionally biased region" description="Polar residues" evidence="1">
    <location>
        <begin position="140"/>
        <end position="162"/>
    </location>
</feature>
<feature type="region of interest" description="Disordered" evidence="1">
    <location>
        <begin position="1"/>
        <end position="52"/>
    </location>
</feature>
<comment type="caution">
    <text evidence="3">The sequence shown here is derived from an EMBL/GenBank/DDBJ whole genome shotgun (WGS) entry which is preliminary data.</text>
</comment>
<feature type="region of interest" description="Disordered" evidence="1">
    <location>
        <begin position="532"/>
        <end position="553"/>
    </location>
</feature>
<accession>A0A2R5GK92</accession>
<organism evidence="3 4">
    <name type="scientific">Hondaea fermentalgiana</name>
    <dbReference type="NCBI Taxonomy" id="2315210"/>
    <lineage>
        <taxon>Eukaryota</taxon>
        <taxon>Sar</taxon>
        <taxon>Stramenopiles</taxon>
        <taxon>Bigyra</taxon>
        <taxon>Labyrinthulomycetes</taxon>
        <taxon>Thraustochytrida</taxon>
        <taxon>Thraustochytriidae</taxon>
        <taxon>Hondaea</taxon>
    </lineage>
</organism>